<protein>
    <recommendedName>
        <fullName evidence="3">N-acetyltransferase domain-containing protein</fullName>
    </recommendedName>
</protein>
<evidence type="ECO:0000313" key="5">
    <source>
        <dbReference type="Proteomes" id="UP000193926"/>
    </source>
</evidence>
<comment type="caution">
    <text evidence="4">The sequence shown here is derived from an EMBL/GenBank/DDBJ whole genome shotgun (WGS) entry which is preliminary data.</text>
</comment>
<dbReference type="Gene3D" id="3.40.630.30">
    <property type="match status" value="1"/>
</dbReference>
<dbReference type="Pfam" id="PF13673">
    <property type="entry name" value="Acetyltransf_10"/>
    <property type="match status" value="1"/>
</dbReference>
<name>A0A1X4NIG6_9RHOB</name>
<dbReference type="InterPro" id="IPR000182">
    <property type="entry name" value="GNAT_dom"/>
</dbReference>
<dbReference type="STRING" id="1123756.MGEO_15425"/>
<feature type="domain" description="N-acetyltransferase" evidence="3">
    <location>
        <begin position="6"/>
        <end position="169"/>
    </location>
</feature>
<accession>A0A1X4NIG6</accession>
<evidence type="ECO:0000313" key="4">
    <source>
        <dbReference type="EMBL" id="OSQ47860.1"/>
    </source>
</evidence>
<dbReference type="InterPro" id="IPR016181">
    <property type="entry name" value="Acyl_CoA_acyltransferase"/>
</dbReference>
<dbReference type="PROSITE" id="PS51186">
    <property type="entry name" value="GNAT"/>
    <property type="match status" value="1"/>
</dbReference>
<dbReference type="CDD" id="cd04301">
    <property type="entry name" value="NAT_SF"/>
    <property type="match status" value="1"/>
</dbReference>
<evidence type="ECO:0000259" key="3">
    <source>
        <dbReference type="PROSITE" id="PS51186"/>
    </source>
</evidence>
<gene>
    <name evidence="4" type="ORF">MGEO_15425</name>
</gene>
<dbReference type="InterPro" id="IPR050832">
    <property type="entry name" value="Bact_Acetyltransf"/>
</dbReference>
<evidence type="ECO:0000256" key="2">
    <source>
        <dbReference type="ARBA" id="ARBA00023315"/>
    </source>
</evidence>
<proteinExistence type="predicted"/>
<dbReference type="PANTHER" id="PTHR43877">
    <property type="entry name" value="AMINOALKYLPHOSPHONATE N-ACETYLTRANSFERASE-RELATED-RELATED"/>
    <property type="match status" value="1"/>
</dbReference>
<sequence length="169" mass="18366">MPDATLTLRTAEASDIEALDRLFGQSYPVLLKPDYPPSVLVTAVPLISKAQPGLIASGTYFVICDGEDIVGAGGWTMQAPGGRPGQRGIGHVRHVVTDHRRTREGIGRQLMEYVILHAHACGMTQLHCQSTRTAVPFYESLGFVTEAGIEVPLRPGITFPAVFMRRRLA</sequence>
<evidence type="ECO:0000256" key="1">
    <source>
        <dbReference type="ARBA" id="ARBA00022679"/>
    </source>
</evidence>
<keyword evidence="5" id="KW-1185">Reference proteome</keyword>
<dbReference type="SUPFAM" id="SSF55729">
    <property type="entry name" value="Acyl-CoA N-acyltransferases (Nat)"/>
    <property type="match status" value="1"/>
</dbReference>
<keyword evidence="2" id="KW-0012">Acyltransferase</keyword>
<dbReference type="OrthoDB" id="118465at2"/>
<dbReference type="Proteomes" id="UP000193926">
    <property type="component" value="Unassembled WGS sequence"/>
</dbReference>
<reference evidence="4 5" key="1">
    <citation type="submission" date="2014-03" db="EMBL/GenBank/DDBJ databases">
        <title>The draft genome sequence of Marivita geojedonensis KCTC 23882.</title>
        <authorList>
            <person name="Lai Q."/>
            <person name="Shao Z."/>
        </authorList>
    </citation>
    <scope>NUCLEOTIDE SEQUENCE [LARGE SCALE GENOMIC DNA]</scope>
    <source>
        <strain evidence="4 5">DPG-138</strain>
    </source>
</reference>
<organism evidence="4 5">
    <name type="scientific">Marivita geojedonensis</name>
    <dbReference type="NCBI Taxonomy" id="1123756"/>
    <lineage>
        <taxon>Bacteria</taxon>
        <taxon>Pseudomonadati</taxon>
        <taxon>Pseudomonadota</taxon>
        <taxon>Alphaproteobacteria</taxon>
        <taxon>Rhodobacterales</taxon>
        <taxon>Roseobacteraceae</taxon>
        <taxon>Marivita</taxon>
    </lineage>
</organism>
<dbReference type="GO" id="GO:0016747">
    <property type="term" value="F:acyltransferase activity, transferring groups other than amino-acyl groups"/>
    <property type="evidence" value="ECO:0007669"/>
    <property type="project" value="InterPro"/>
</dbReference>
<keyword evidence="1" id="KW-0808">Transferase</keyword>
<dbReference type="EMBL" id="JFKC01000018">
    <property type="protein sequence ID" value="OSQ47860.1"/>
    <property type="molecule type" value="Genomic_DNA"/>
</dbReference>
<dbReference type="PANTHER" id="PTHR43877:SF1">
    <property type="entry name" value="ACETYLTRANSFERASE"/>
    <property type="match status" value="1"/>
</dbReference>
<dbReference type="AlphaFoldDB" id="A0A1X4NIG6"/>
<dbReference type="RefSeq" id="WP_085639826.1">
    <property type="nucleotide sequence ID" value="NZ_JFKC01000018.1"/>
</dbReference>